<sequence>MPSGMELADPTFNKTGKIDLLIGAEIFSQILRSEAWVHVNDSLSMHSTKLEWILSGRIQATAAEVISTIAVTSLLTYNRDNLEQHLQHFWELEVIPEEQEEQKQKNSHHGKGAVDVIGGQVKRMAWMPAKSGKKIQSATEFCNIVSNKNIQIIVKEVAQIEIEIDEGKKYLEKRFEHLVPIPVSHGVHYVKISQRYTSCTGKADGNAALARRLYQERYPQIGRHLYVSITVCASMENLTLLVWEGDDQDLQLQKYRRRFWRL</sequence>
<organism evidence="1 2">
    <name type="scientific">Periplaneta americana</name>
    <name type="common">American cockroach</name>
    <name type="synonym">Blatta americana</name>
    <dbReference type="NCBI Taxonomy" id="6978"/>
    <lineage>
        <taxon>Eukaryota</taxon>
        <taxon>Metazoa</taxon>
        <taxon>Ecdysozoa</taxon>
        <taxon>Arthropoda</taxon>
        <taxon>Hexapoda</taxon>
        <taxon>Insecta</taxon>
        <taxon>Pterygota</taxon>
        <taxon>Neoptera</taxon>
        <taxon>Polyneoptera</taxon>
        <taxon>Dictyoptera</taxon>
        <taxon>Blattodea</taxon>
        <taxon>Blattoidea</taxon>
        <taxon>Blattidae</taxon>
        <taxon>Blattinae</taxon>
        <taxon>Periplaneta</taxon>
    </lineage>
</organism>
<proteinExistence type="predicted"/>
<accession>A0ABQ8RZ61</accession>
<dbReference type="EMBL" id="JAJSOF020000039">
    <property type="protein sequence ID" value="KAJ4427014.1"/>
    <property type="molecule type" value="Genomic_DNA"/>
</dbReference>
<protein>
    <submittedName>
        <fullName evidence="1">Uncharacterized protein</fullName>
    </submittedName>
</protein>
<gene>
    <name evidence="1" type="ORF">ANN_26813</name>
</gene>
<comment type="caution">
    <text evidence="1">The sequence shown here is derived from an EMBL/GenBank/DDBJ whole genome shotgun (WGS) entry which is preliminary data.</text>
</comment>
<evidence type="ECO:0000313" key="1">
    <source>
        <dbReference type="EMBL" id="KAJ4427014.1"/>
    </source>
</evidence>
<evidence type="ECO:0000313" key="2">
    <source>
        <dbReference type="Proteomes" id="UP001148838"/>
    </source>
</evidence>
<dbReference type="Proteomes" id="UP001148838">
    <property type="component" value="Unassembled WGS sequence"/>
</dbReference>
<reference evidence="1 2" key="1">
    <citation type="journal article" date="2022" name="Allergy">
        <title>Genome assembly and annotation of Periplaneta americana reveal a comprehensive cockroach allergen profile.</title>
        <authorList>
            <person name="Wang L."/>
            <person name="Xiong Q."/>
            <person name="Saelim N."/>
            <person name="Wang L."/>
            <person name="Nong W."/>
            <person name="Wan A.T."/>
            <person name="Shi M."/>
            <person name="Liu X."/>
            <person name="Cao Q."/>
            <person name="Hui J.H.L."/>
            <person name="Sookrung N."/>
            <person name="Leung T.F."/>
            <person name="Tungtrongchitr A."/>
            <person name="Tsui S.K.W."/>
        </authorList>
    </citation>
    <scope>NUCLEOTIDE SEQUENCE [LARGE SCALE GENOMIC DNA]</scope>
    <source>
        <strain evidence="1">PWHHKU_190912</strain>
    </source>
</reference>
<keyword evidence="2" id="KW-1185">Reference proteome</keyword>
<name>A0ABQ8RZ61_PERAM</name>